<dbReference type="EMBL" id="VSRR010004056">
    <property type="protein sequence ID" value="MPC38399.1"/>
    <property type="molecule type" value="Genomic_DNA"/>
</dbReference>
<sequence>MFGVLDTLHGYGVDVSTRRASFVAIVVVHGRVAVLTSTPHQLAPHLGPSVRRCTYTSLSQGAREEGSGESNIIIWAILSGSLLAGPTPLVVYDGN</sequence>
<evidence type="ECO:0000313" key="1">
    <source>
        <dbReference type="EMBL" id="MPC38399.1"/>
    </source>
</evidence>
<dbReference type="Proteomes" id="UP000324222">
    <property type="component" value="Unassembled WGS sequence"/>
</dbReference>
<accession>A0A5B7EZF2</accession>
<proteinExistence type="predicted"/>
<keyword evidence="2" id="KW-1185">Reference proteome</keyword>
<dbReference type="AlphaFoldDB" id="A0A5B7EZF2"/>
<reference evidence="1 2" key="1">
    <citation type="submission" date="2019-05" db="EMBL/GenBank/DDBJ databases">
        <title>Another draft genome of Portunus trituberculatus and its Hox gene families provides insights of decapod evolution.</title>
        <authorList>
            <person name="Jeong J.-H."/>
            <person name="Song I."/>
            <person name="Kim S."/>
            <person name="Choi T."/>
            <person name="Kim D."/>
            <person name="Ryu S."/>
            <person name="Kim W."/>
        </authorList>
    </citation>
    <scope>NUCLEOTIDE SEQUENCE [LARGE SCALE GENOMIC DNA]</scope>
    <source>
        <tissue evidence="1">Muscle</tissue>
    </source>
</reference>
<protein>
    <submittedName>
        <fullName evidence="1">Uncharacterized protein</fullName>
    </submittedName>
</protein>
<comment type="caution">
    <text evidence="1">The sequence shown here is derived from an EMBL/GenBank/DDBJ whole genome shotgun (WGS) entry which is preliminary data.</text>
</comment>
<name>A0A5B7EZF2_PORTR</name>
<organism evidence="1 2">
    <name type="scientific">Portunus trituberculatus</name>
    <name type="common">Swimming crab</name>
    <name type="synonym">Neptunus trituberculatus</name>
    <dbReference type="NCBI Taxonomy" id="210409"/>
    <lineage>
        <taxon>Eukaryota</taxon>
        <taxon>Metazoa</taxon>
        <taxon>Ecdysozoa</taxon>
        <taxon>Arthropoda</taxon>
        <taxon>Crustacea</taxon>
        <taxon>Multicrustacea</taxon>
        <taxon>Malacostraca</taxon>
        <taxon>Eumalacostraca</taxon>
        <taxon>Eucarida</taxon>
        <taxon>Decapoda</taxon>
        <taxon>Pleocyemata</taxon>
        <taxon>Brachyura</taxon>
        <taxon>Eubrachyura</taxon>
        <taxon>Portunoidea</taxon>
        <taxon>Portunidae</taxon>
        <taxon>Portuninae</taxon>
        <taxon>Portunus</taxon>
    </lineage>
</organism>
<evidence type="ECO:0000313" key="2">
    <source>
        <dbReference type="Proteomes" id="UP000324222"/>
    </source>
</evidence>
<gene>
    <name evidence="1" type="ORF">E2C01_031905</name>
</gene>